<gene>
    <name evidence="1" type="ORF">GO986_12365</name>
</gene>
<dbReference type="Proteomes" id="UP000483286">
    <property type="component" value="Unassembled WGS sequence"/>
</dbReference>
<evidence type="ECO:0000313" key="1">
    <source>
        <dbReference type="EMBL" id="MVN87560.1"/>
    </source>
</evidence>
<comment type="caution">
    <text evidence="1">The sequence shown here is derived from an EMBL/GenBank/DDBJ whole genome shotgun (WGS) entry which is preliminary data.</text>
</comment>
<keyword evidence="2" id="KW-1185">Reference proteome</keyword>
<proteinExistence type="predicted"/>
<dbReference type="RefSeq" id="WP_157459615.1">
    <property type="nucleotide sequence ID" value="NZ_WQLB01000015.1"/>
</dbReference>
<protein>
    <submittedName>
        <fullName evidence="1">Uncharacterized protein</fullName>
    </submittedName>
</protein>
<accession>A0A7C9LUW5</accession>
<sequence length="277" mass="31132">MTQSPAPSPSKPRTPSLQHLWLNLKPLTESAEMEVTELIVLNGVGRSFQYCLPANVDRETTLTVALIQALKRCTVNTTVNLHTPHTEYVRLADRRSKRPPQLTQLLNSRNLELSLARRINGVALFAEYAEALNAHTVPPLPPMIDYRLHTSCLTDGLQTYVGAVLVGVNRIHTWRNTVKGDSLLHSELQAARWAFSALPDGSSIELHNQSPKTQQLWQEPETIPDSLKPYMLRVAQLIQGKQLRFHTPKQVMTTGLYRRHACLLAGTQFADVARERP</sequence>
<evidence type="ECO:0000313" key="2">
    <source>
        <dbReference type="Proteomes" id="UP000483286"/>
    </source>
</evidence>
<organism evidence="1 2">
    <name type="scientific">Deinococcus arboris</name>
    <dbReference type="NCBI Taxonomy" id="2682977"/>
    <lineage>
        <taxon>Bacteria</taxon>
        <taxon>Thermotogati</taxon>
        <taxon>Deinococcota</taxon>
        <taxon>Deinococci</taxon>
        <taxon>Deinococcales</taxon>
        <taxon>Deinococcaceae</taxon>
        <taxon>Deinococcus</taxon>
    </lineage>
</organism>
<dbReference type="AlphaFoldDB" id="A0A7C9LUW5"/>
<dbReference type="EMBL" id="WQLB01000015">
    <property type="protein sequence ID" value="MVN87560.1"/>
    <property type="molecule type" value="Genomic_DNA"/>
</dbReference>
<name>A0A7C9LUW5_9DEIO</name>
<reference evidence="1 2" key="1">
    <citation type="submission" date="2019-12" db="EMBL/GenBank/DDBJ databases">
        <title>Deinococcus sp. HMF7620 Genome sequencing and assembly.</title>
        <authorList>
            <person name="Kang H."/>
            <person name="Kim H."/>
            <person name="Joh K."/>
        </authorList>
    </citation>
    <scope>NUCLEOTIDE SEQUENCE [LARGE SCALE GENOMIC DNA]</scope>
    <source>
        <strain evidence="1 2">HMF7620</strain>
    </source>
</reference>